<reference evidence="2 3" key="1">
    <citation type="submission" date="2019-03" db="EMBL/GenBank/DDBJ databases">
        <title>Draft genome sequences of novel Actinobacteria.</title>
        <authorList>
            <person name="Sahin N."/>
            <person name="Ay H."/>
            <person name="Saygin H."/>
        </authorList>
    </citation>
    <scope>NUCLEOTIDE SEQUENCE [LARGE SCALE GENOMIC DNA]</scope>
    <source>
        <strain evidence="2 3">7K502</strain>
    </source>
</reference>
<feature type="compositionally biased region" description="Basic and acidic residues" evidence="1">
    <location>
        <begin position="1"/>
        <end position="19"/>
    </location>
</feature>
<evidence type="ECO:0000313" key="2">
    <source>
        <dbReference type="EMBL" id="TDD35784.1"/>
    </source>
</evidence>
<dbReference type="EMBL" id="SMKW01000119">
    <property type="protein sequence ID" value="TDD35784.1"/>
    <property type="molecule type" value="Genomic_DNA"/>
</dbReference>
<proteinExistence type="predicted"/>
<evidence type="ECO:0000256" key="1">
    <source>
        <dbReference type="SAM" id="MobiDB-lite"/>
    </source>
</evidence>
<name>A0A4R4XXB1_9PSEU</name>
<dbReference type="AlphaFoldDB" id="A0A4R4XXB1"/>
<organism evidence="2 3">
    <name type="scientific">Saccharopolyspora elongata</name>
    <dbReference type="NCBI Taxonomy" id="2530387"/>
    <lineage>
        <taxon>Bacteria</taxon>
        <taxon>Bacillati</taxon>
        <taxon>Actinomycetota</taxon>
        <taxon>Actinomycetes</taxon>
        <taxon>Pseudonocardiales</taxon>
        <taxon>Pseudonocardiaceae</taxon>
        <taxon>Saccharopolyspora</taxon>
    </lineage>
</organism>
<protein>
    <submittedName>
        <fullName evidence="2">Zinc transporter permease</fullName>
    </submittedName>
</protein>
<dbReference type="Proteomes" id="UP000294947">
    <property type="component" value="Unassembled WGS sequence"/>
</dbReference>
<accession>A0A4R4XXB1</accession>
<sequence>MVTMAHQEHPAHEHGHGEGCGHVVVPHGDHVDYIHDGHRHAVRNSQDLWVKIV</sequence>
<evidence type="ECO:0000313" key="3">
    <source>
        <dbReference type="Proteomes" id="UP000294947"/>
    </source>
</evidence>
<comment type="caution">
    <text evidence="2">The sequence shown here is derived from an EMBL/GenBank/DDBJ whole genome shotgun (WGS) entry which is preliminary data.</text>
</comment>
<keyword evidence="3" id="KW-1185">Reference proteome</keyword>
<feature type="region of interest" description="Disordered" evidence="1">
    <location>
        <begin position="1"/>
        <end position="23"/>
    </location>
</feature>
<gene>
    <name evidence="2" type="ORF">E1288_42770</name>
</gene>